<feature type="region of interest" description="Disordered" evidence="1">
    <location>
        <begin position="69"/>
        <end position="93"/>
    </location>
</feature>
<dbReference type="Proteomes" id="UP000076858">
    <property type="component" value="Unassembled WGS sequence"/>
</dbReference>
<organism evidence="2 3">
    <name type="scientific">Daphnia magna</name>
    <dbReference type="NCBI Taxonomy" id="35525"/>
    <lineage>
        <taxon>Eukaryota</taxon>
        <taxon>Metazoa</taxon>
        <taxon>Ecdysozoa</taxon>
        <taxon>Arthropoda</taxon>
        <taxon>Crustacea</taxon>
        <taxon>Branchiopoda</taxon>
        <taxon>Diplostraca</taxon>
        <taxon>Cladocera</taxon>
        <taxon>Anomopoda</taxon>
        <taxon>Daphniidae</taxon>
        <taxon>Daphnia</taxon>
    </lineage>
</organism>
<dbReference type="EMBL" id="LRGB01009795">
    <property type="protein sequence ID" value="KZS00472.1"/>
    <property type="molecule type" value="Genomic_DNA"/>
</dbReference>
<evidence type="ECO:0000313" key="3">
    <source>
        <dbReference type="Proteomes" id="UP000076858"/>
    </source>
</evidence>
<evidence type="ECO:0000313" key="2">
    <source>
        <dbReference type="EMBL" id="KZS00472.1"/>
    </source>
</evidence>
<feature type="compositionally biased region" description="Basic and acidic residues" evidence="1">
    <location>
        <begin position="83"/>
        <end position="93"/>
    </location>
</feature>
<protein>
    <submittedName>
        <fullName evidence="2">Uncharacterized protein</fullName>
    </submittedName>
</protein>
<accession>A0A164HQP6</accession>
<feature type="non-terminal residue" evidence="2">
    <location>
        <position position="1"/>
    </location>
</feature>
<proteinExistence type="predicted"/>
<evidence type="ECO:0000256" key="1">
    <source>
        <dbReference type="SAM" id="MobiDB-lite"/>
    </source>
</evidence>
<name>A0A164HQP6_9CRUS</name>
<gene>
    <name evidence="2" type="ORF">APZ42_003206</name>
</gene>
<dbReference type="AlphaFoldDB" id="A0A164HQP6"/>
<feature type="region of interest" description="Disordered" evidence="1">
    <location>
        <begin position="1"/>
        <end position="57"/>
    </location>
</feature>
<sequence>RRERQDCRSHGLRGPLHDRIRHRRLPPRPGRCGPRHLQRNGGSRRDHRRKHDDPADRRCRHRLWRAAERAPHRAGLRGGRCRRYPDRRPGDAQ</sequence>
<reference evidence="2 3" key="1">
    <citation type="submission" date="2016-03" db="EMBL/GenBank/DDBJ databases">
        <title>EvidentialGene: Evidence-directed Construction of Genes on Genomes.</title>
        <authorList>
            <person name="Gilbert D.G."/>
            <person name="Choi J.-H."/>
            <person name="Mockaitis K."/>
            <person name="Colbourne J."/>
            <person name="Pfrender M."/>
        </authorList>
    </citation>
    <scope>NUCLEOTIDE SEQUENCE [LARGE SCALE GENOMIC DNA]</scope>
    <source>
        <strain evidence="2 3">Xinb3</strain>
        <tissue evidence="2">Complete organism</tissue>
    </source>
</reference>
<comment type="caution">
    <text evidence="2">The sequence shown here is derived from an EMBL/GenBank/DDBJ whole genome shotgun (WGS) entry which is preliminary data.</text>
</comment>
<feature type="compositionally biased region" description="Basic residues" evidence="1">
    <location>
        <begin position="72"/>
        <end position="82"/>
    </location>
</feature>
<keyword evidence="3" id="KW-1185">Reference proteome</keyword>
<feature type="non-terminal residue" evidence="2">
    <location>
        <position position="93"/>
    </location>
</feature>